<dbReference type="Proteomes" id="UP000520535">
    <property type="component" value="Unassembled WGS sequence"/>
</dbReference>
<comment type="subcellular location">
    <subcellularLocation>
        <location evidence="1">Mitochondrion</location>
    </subcellularLocation>
</comment>
<feature type="non-terminal residue" evidence="5">
    <location>
        <position position="125"/>
    </location>
</feature>
<evidence type="ECO:0000256" key="3">
    <source>
        <dbReference type="SAM" id="MobiDB-lite"/>
    </source>
</evidence>
<sequence>KMAAPALSLCRCPRAVAAARPLHLGPGSWAGHNRWSKVKNVKGPRDAARSRLFQRLGAMLRTAAREGGPDPSLNAQLANVMEQCRARNMPKATIEAAIGSVVGPGGGSGLGEGSGGARPGADGPS</sequence>
<evidence type="ECO:0000259" key="4">
    <source>
        <dbReference type="Pfam" id="PF20772"/>
    </source>
</evidence>
<feature type="region of interest" description="Disordered" evidence="3">
    <location>
        <begin position="101"/>
        <end position="125"/>
    </location>
</feature>
<dbReference type="InterPro" id="IPR049083">
    <property type="entry name" value="TACO1_YebC_N"/>
</dbReference>
<dbReference type="SUPFAM" id="SSF75625">
    <property type="entry name" value="YebC-like"/>
    <property type="match status" value="1"/>
</dbReference>
<dbReference type="PANTHER" id="PTHR12532:SF0">
    <property type="entry name" value="TRANSLATIONAL ACTIVATOR OF CYTOCHROME C OXIDASE 1"/>
    <property type="match status" value="1"/>
</dbReference>
<keyword evidence="6" id="KW-1185">Reference proteome</keyword>
<organism evidence="5 6">
    <name type="scientific">Brachypteracias leptosomus</name>
    <name type="common">short-legged ground-roller</name>
    <dbReference type="NCBI Taxonomy" id="135165"/>
    <lineage>
        <taxon>Eukaryota</taxon>
        <taxon>Metazoa</taxon>
        <taxon>Chordata</taxon>
        <taxon>Craniata</taxon>
        <taxon>Vertebrata</taxon>
        <taxon>Euteleostomi</taxon>
        <taxon>Archelosauria</taxon>
        <taxon>Archosauria</taxon>
        <taxon>Dinosauria</taxon>
        <taxon>Saurischia</taxon>
        <taxon>Theropoda</taxon>
        <taxon>Coelurosauria</taxon>
        <taxon>Aves</taxon>
        <taxon>Neognathae</taxon>
        <taxon>Neoaves</taxon>
        <taxon>Telluraves</taxon>
        <taxon>Coraciimorphae</taxon>
        <taxon>Coraciiformes</taxon>
        <taxon>Brachypteraciidae</taxon>
        <taxon>Brachypteracias</taxon>
    </lineage>
</organism>
<accession>A0A7L2V4B7</accession>
<comment type="similarity">
    <text evidence="2">Belongs to the TACO1 family.</text>
</comment>
<proteinExistence type="inferred from homology"/>
<dbReference type="InterPro" id="IPR029072">
    <property type="entry name" value="YebC-like"/>
</dbReference>
<dbReference type="GO" id="GO:0005739">
    <property type="term" value="C:mitochondrion"/>
    <property type="evidence" value="ECO:0007669"/>
    <property type="project" value="UniProtKB-SubCell"/>
</dbReference>
<evidence type="ECO:0000256" key="2">
    <source>
        <dbReference type="ARBA" id="ARBA00008724"/>
    </source>
</evidence>
<evidence type="ECO:0000313" key="5">
    <source>
        <dbReference type="EMBL" id="NXS51877.1"/>
    </source>
</evidence>
<reference evidence="5 6" key="1">
    <citation type="submission" date="2019-09" db="EMBL/GenBank/DDBJ databases">
        <title>Bird 10,000 Genomes (B10K) Project - Family phase.</title>
        <authorList>
            <person name="Zhang G."/>
        </authorList>
    </citation>
    <scope>NUCLEOTIDE SEQUENCE [LARGE SCALE GENOMIC DNA]</scope>
    <source>
        <strain evidence="5">B10K-DU-012-52</strain>
    </source>
</reference>
<dbReference type="Pfam" id="PF20772">
    <property type="entry name" value="TACO1_YebC_N"/>
    <property type="match status" value="1"/>
</dbReference>
<feature type="non-terminal residue" evidence="5">
    <location>
        <position position="1"/>
    </location>
</feature>
<dbReference type="AlphaFoldDB" id="A0A7L2V4B7"/>
<dbReference type="OrthoDB" id="2017544at2759"/>
<feature type="compositionally biased region" description="Gly residues" evidence="3">
    <location>
        <begin position="102"/>
        <end position="118"/>
    </location>
</feature>
<evidence type="ECO:0000313" key="6">
    <source>
        <dbReference type="Proteomes" id="UP000520535"/>
    </source>
</evidence>
<feature type="domain" description="TACO1/YebC-like N-terminal" evidence="4">
    <location>
        <begin position="33"/>
        <end position="98"/>
    </location>
</feature>
<evidence type="ECO:0000256" key="1">
    <source>
        <dbReference type="ARBA" id="ARBA00004173"/>
    </source>
</evidence>
<dbReference type="InterPro" id="IPR017856">
    <property type="entry name" value="Integrase-like_N"/>
</dbReference>
<comment type="caution">
    <text evidence="5">The sequence shown here is derived from an EMBL/GenBank/DDBJ whole genome shotgun (WGS) entry which is preliminary data.</text>
</comment>
<dbReference type="Gene3D" id="1.10.10.200">
    <property type="match status" value="1"/>
</dbReference>
<dbReference type="FunFam" id="1.10.10.200:FF:000002">
    <property type="entry name" value="Probable transcriptional regulatory protein CLM62_37755"/>
    <property type="match status" value="1"/>
</dbReference>
<dbReference type="PANTHER" id="PTHR12532">
    <property type="entry name" value="TRANSLATIONAL ACTIVATOR OF CYTOCHROME C OXIDASE 1"/>
    <property type="match status" value="1"/>
</dbReference>
<gene>
    <name evidence="5" type="primary">Taco1</name>
    <name evidence="5" type="ORF">BRALEP_R14381</name>
</gene>
<dbReference type="EMBL" id="VYZX01002116">
    <property type="protein sequence ID" value="NXS51877.1"/>
    <property type="molecule type" value="Genomic_DNA"/>
</dbReference>
<name>A0A7L2V4B7_9AVES</name>
<dbReference type="InterPro" id="IPR002876">
    <property type="entry name" value="Transcrip_reg_TACO1-like"/>
</dbReference>
<protein>
    <submittedName>
        <fullName evidence="5">TACO1 oxidase</fullName>
    </submittedName>
</protein>